<comment type="similarity">
    <text evidence="7">Belongs to the PRA-CH family.</text>
</comment>
<feature type="binding site" evidence="7">
    <location>
        <position position="83"/>
    </location>
    <ligand>
        <name>Zn(2+)</name>
        <dbReference type="ChEBI" id="CHEBI:29105"/>
        <note>ligand shared between dimeric partners</note>
    </ligand>
</feature>
<feature type="binding site" evidence="7">
    <location>
        <position position="82"/>
    </location>
    <ligand>
        <name>Mg(2+)</name>
        <dbReference type="ChEBI" id="CHEBI:18420"/>
    </ligand>
</feature>
<evidence type="ECO:0000256" key="6">
    <source>
        <dbReference type="ARBA" id="ARBA00023102"/>
    </source>
</evidence>
<dbReference type="InterPro" id="IPR026660">
    <property type="entry name" value="PRA-CH"/>
</dbReference>
<keyword evidence="3 7" id="KW-0963">Cytoplasm</keyword>
<evidence type="ECO:0000256" key="2">
    <source>
        <dbReference type="ARBA" id="ARBA00005169"/>
    </source>
</evidence>
<keyword evidence="7" id="KW-0862">Zinc</keyword>
<evidence type="ECO:0000256" key="5">
    <source>
        <dbReference type="ARBA" id="ARBA00022801"/>
    </source>
</evidence>
<evidence type="ECO:0000256" key="4">
    <source>
        <dbReference type="ARBA" id="ARBA00022605"/>
    </source>
</evidence>
<accession>A0ABZ0HZE5</accession>
<dbReference type="GO" id="GO:0004635">
    <property type="term" value="F:phosphoribosyl-AMP cyclohydrolase activity"/>
    <property type="evidence" value="ECO:0007669"/>
    <property type="project" value="UniProtKB-EC"/>
</dbReference>
<evidence type="ECO:0000256" key="7">
    <source>
        <dbReference type="HAMAP-Rule" id="MF_01021"/>
    </source>
</evidence>
<comment type="function">
    <text evidence="7">Catalyzes the hydrolysis of the adenine ring of phosphoribosyl-AMP.</text>
</comment>
<dbReference type="Pfam" id="PF01502">
    <property type="entry name" value="PRA-CH"/>
    <property type="match status" value="1"/>
</dbReference>
<keyword evidence="5 7" id="KW-0378">Hydrolase</keyword>
<evidence type="ECO:0000256" key="3">
    <source>
        <dbReference type="ARBA" id="ARBA00022490"/>
    </source>
</evidence>
<dbReference type="PANTHER" id="PTHR42945">
    <property type="entry name" value="HISTIDINE BIOSYNTHESIS BIFUNCTIONAL PROTEIN"/>
    <property type="match status" value="1"/>
</dbReference>
<gene>
    <name evidence="7 9" type="primary">hisI</name>
    <name evidence="9" type="ORF">R0135_12615</name>
</gene>
<dbReference type="EMBL" id="CP136864">
    <property type="protein sequence ID" value="WOJ92623.1"/>
    <property type="molecule type" value="Genomic_DNA"/>
</dbReference>
<keyword evidence="6 7" id="KW-0368">Histidine biosynthesis</keyword>
<organism evidence="9 10">
    <name type="scientific">Congregibacter variabilis</name>
    <dbReference type="NCBI Taxonomy" id="3081200"/>
    <lineage>
        <taxon>Bacteria</taxon>
        <taxon>Pseudomonadati</taxon>
        <taxon>Pseudomonadota</taxon>
        <taxon>Gammaproteobacteria</taxon>
        <taxon>Cellvibrionales</taxon>
        <taxon>Halieaceae</taxon>
        <taxon>Congregibacter</taxon>
    </lineage>
</organism>
<feature type="binding site" evidence="7">
    <location>
        <position position="100"/>
    </location>
    <ligand>
        <name>Zn(2+)</name>
        <dbReference type="ChEBI" id="CHEBI:29105"/>
        <note>ligand shared between dimeric partners</note>
    </ligand>
</feature>
<name>A0ABZ0HZE5_9GAMM</name>
<keyword evidence="7" id="KW-0479">Metal-binding</keyword>
<reference evidence="9 10" key="1">
    <citation type="submission" date="2023-10" db="EMBL/GenBank/DDBJ databases">
        <title>Two novel species belonging to the OM43/NOR5 clade.</title>
        <authorList>
            <person name="Park M."/>
        </authorList>
    </citation>
    <scope>NUCLEOTIDE SEQUENCE [LARGE SCALE GENOMIC DNA]</scope>
    <source>
        <strain evidence="9 10">IMCC43200</strain>
    </source>
</reference>
<keyword evidence="7" id="KW-0460">Magnesium</keyword>
<feature type="binding site" evidence="7">
    <location>
        <position position="86"/>
    </location>
    <ligand>
        <name>Mg(2+)</name>
        <dbReference type="ChEBI" id="CHEBI:18420"/>
    </ligand>
</feature>
<dbReference type="HAMAP" id="MF_01021">
    <property type="entry name" value="HisI"/>
    <property type="match status" value="1"/>
</dbReference>
<sequence>MKDSDSPSYIDEVLWNKDGLVPAIAKDWKTGKVLMMAWMSAESLRCTVEEGRAVYWSRSRQALWRKGESSGNTQRLKALRLDCDGDTLLLEVEQLGGMACHTGREHCFYRELTDGEWQTVEPVLKDPKEIYETGS</sequence>
<comment type="catalytic activity">
    <reaction evidence="1 7">
        <text>1-(5-phospho-beta-D-ribosyl)-5'-AMP + H2O = 1-(5-phospho-beta-D-ribosyl)-5-[(5-phospho-beta-D-ribosylamino)methylideneamino]imidazole-4-carboxamide</text>
        <dbReference type="Rhea" id="RHEA:20049"/>
        <dbReference type="ChEBI" id="CHEBI:15377"/>
        <dbReference type="ChEBI" id="CHEBI:58435"/>
        <dbReference type="ChEBI" id="CHEBI:59457"/>
        <dbReference type="EC" id="3.5.4.19"/>
    </reaction>
</comment>
<dbReference type="InterPro" id="IPR038019">
    <property type="entry name" value="PRib_AMP_CycHydrolase_sf"/>
</dbReference>
<proteinExistence type="inferred from homology"/>
<comment type="pathway">
    <text evidence="2 7">Amino-acid biosynthesis; L-histidine biosynthesis; L-histidine from 5-phospho-alpha-D-ribose 1-diphosphate: step 3/9.</text>
</comment>
<comment type="subcellular location">
    <subcellularLocation>
        <location evidence="7">Cytoplasm</location>
    </subcellularLocation>
</comment>
<protein>
    <recommendedName>
        <fullName evidence="7">Phosphoribosyl-AMP cyclohydrolase</fullName>
        <shortName evidence="7">PRA-CH</shortName>
        <ecNumber evidence="7">3.5.4.19</ecNumber>
    </recommendedName>
</protein>
<comment type="cofactor">
    <cofactor evidence="7">
        <name>Zn(2+)</name>
        <dbReference type="ChEBI" id="CHEBI:29105"/>
    </cofactor>
    <text evidence="7">Binds 1 zinc ion per subunit.</text>
</comment>
<comment type="subunit">
    <text evidence="7">Homodimer.</text>
</comment>
<feature type="binding site" evidence="7">
    <location>
        <position position="107"/>
    </location>
    <ligand>
        <name>Zn(2+)</name>
        <dbReference type="ChEBI" id="CHEBI:29105"/>
        <note>ligand shared between dimeric partners</note>
    </ligand>
</feature>
<dbReference type="RefSeq" id="WP_407347222.1">
    <property type="nucleotide sequence ID" value="NZ_CP136864.1"/>
</dbReference>
<evidence type="ECO:0000259" key="8">
    <source>
        <dbReference type="Pfam" id="PF01502"/>
    </source>
</evidence>
<dbReference type="Gene3D" id="3.10.20.810">
    <property type="entry name" value="Phosphoribosyl-AMP cyclohydrolase"/>
    <property type="match status" value="1"/>
</dbReference>
<feature type="domain" description="Phosphoribosyl-AMP cyclohydrolase" evidence="8">
    <location>
        <begin position="35"/>
        <end position="109"/>
    </location>
</feature>
<feature type="binding site" evidence="7">
    <location>
        <position position="84"/>
    </location>
    <ligand>
        <name>Mg(2+)</name>
        <dbReference type="ChEBI" id="CHEBI:18420"/>
    </ligand>
</feature>
<dbReference type="EC" id="3.5.4.19" evidence="7"/>
<keyword evidence="4 7" id="KW-0028">Amino-acid biosynthesis</keyword>
<dbReference type="Proteomes" id="UP001626537">
    <property type="component" value="Chromosome"/>
</dbReference>
<evidence type="ECO:0000256" key="1">
    <source>
        <dbReference type="ARBA" id="ARBA00000024"/>
    </source>
</evidence>
<keyword evidence="10" id="KW-1185">Reference proteome</keyword>
<comment type="cofactor">
    <cofactor evidence="7">
        <name>Mg(2+)</name>
        <dbReference type="ChEBI" id="CHEBI:18420"/>
    </cofactor>
    <text evidence="7">Binds 1 Mg(2+) ion per subunit.</text>
</comment>
<dbReference type="InterPro" id="IPR002496">
    <property type="entry name" value="PRib_AMP_CycHydrolase_dom"/>
</dbReference>
<evidence type="ECO:0000313" key="9">
    <source>
        <dbReference type="EMBL" id="WOJ92623.1"/>
    </source>
</evidence>
<dbReference type="SUPFAM" id="SSF141734">
    <property type="entry name" value="HisI-like"/>
    <property type="match status" value="1"/>
</dbReference>
<dbReference type="PANTHER" id="PTHR42945:SF1">
    <property type="entry name" value="HISTIDINE BIOSYNTHESIS BIFUNCTIONAL PROTEIN HIS7"/>
    <property type="match status" value="1"/>
</dbReference>
<evidence type="ECO:0000313" key="10">
    <source>
        <dbReference type="Proteomes" id="UP001626537"/>
    </source>
</evidence>
<dbReference type="NCBIfam" id="NF000768">
    <property type="entry name" value="PRK00051.1"/>
    <property type="match status" value="1"/>
</dbReference>